<proteinExistence type="predicted"/>
<comment type="caution">
    <text evidence="1">The sequence shown here is derived from an EMBL/GenBank/DDBJ whole genome shotgun (WGS) entry which is preliminary data.</text>
</comment>
<dbReference type="OrthoDB" id="188042at2759"/>
<evidence type="ECO:0000313" key="1">
    <source>
        <dbReference type="EMBL" id="PQQ14923.1"/>
    </source>
</evidence>
<dbReference type="STRING" id="2094558.A0A314Z8S2"/>
<reference evidence="1 2" key="1">
    <citation type="submission" date="2018-02" db="EMBL/GenBank/DDBJ databases">
        <title>Draft genome of wild Prunus yedoensis var. nudiflora.</title>
        <authorList>
            <person name="Baek S."/>
            <person name="Kim J.-H."/>
            <person name="Choi K."/>
            <person name="Kim G.-B."/>
            <person name="Cho A."/>
            <person name="Jang H."/>
            <person name="Shin C.-H."/>
            <person name="Yu H.-J."/>
            <person name="Mun J.-H."/>
        </authorList>
    </citation>
    <scope>NUCLEOTIDE SEQUENCE [LARGE SCALE GENOMIC DNA]</scope>
    <source>
        <strain evidence="2">cv. Jeju island</strain>
        <tissue evidence="1">Leaf</tissue>
    </source>
</reference>
<evidence type="ECO:0008006" key="3">
    <source>
        <dbReference type="Google" id="ProtNLM"/>
    </source>
</evidence>
<dbReference type="Proteomes" id="UP000250321">
    <property type="component" value="Unassembled WGS sequence"/>
</dbReference>
<evidence type="ECO:0000313" key="2">
    <source>
        <dbReference type="Proteomes" id="UP000250321"/>
    </source>
</evidence>
<organism evidence="1 2">
    <name type="scientific">Prunus yedoensis var. nudiflora</name>
    <dbReference type="NCBI Taxonomy" id="2094558"/>
    <lineage>
        <taxon>Eukaryota</taxon>
        <taxon>Viridiplantae</taxon>
        <taxon>Streptophyta</taxon>
        <taxon>Embryophyta</taxon>
        <taxon>Tracheophyta</taxon>
        <taxon>Spermatophyta</taxon>
        <taxon>Magnoliopsida</taxon>
        <taxon>eudicotyledons</taxon>
        <taxon>Gunneridae</taxon>
        <taxon>Pentapetalae</taxon>
        <taxon>rosids</taxon>
        <taxon>fabids</taxon>
        <taxon>Rosales</taxon>
        <taxon>Rosaceae</taxon>
        <taxon>Amygdaloideae</taxon>
        <taxon>Amygdaleae</taxon>
        <taxon>Prunus</taxon>
    </lineage>
</organism>
<accession>A0A314Z8S2</accession>
<dbReference type="EMBL" id="PJQY01000248">
    <property type="protein sequence ID" value="PQQ14923.1"/>
    <property type="molecule type" value="Genomic_DNA"/>
</dbReference>
<protein>
    <recommendedName>
        <fullName evidence="3">Vacuolar protein sorting-associated protein 62</fullName>
    </recommendedName>
</protein>
<dbReference type="PANTHER" id="PTHR48173:SF2">
    <property type="entry name" value="VACUOLAR PROTEIN SORTING-ASSOCIATED PROTEIN 62"/>
    <property type="match status" value="1"/>
</dbReference>
<dbReference type="PANTHER" id="PTHR48173">
    <property type="entry name" value="GNK2-HOMOLOGOUS DOMAIN-CONTAINING PROTEIN"/>
    <property type="match status" value="1"/>
</dbReference>
<sequence>MFGCESWCWSSEFDYELYDYSEPEPFSLPSPLPHWPQGRGFATGRMCLGEIEVIQITKFESIWSCNLLHGKSKGVTFYRPAGIPDDFYCLGYYCQPNDQPLRGYVLVARDTVAKRLEDGCTQDSVLELPALRKPVNYSLVWNADSNKNGCGYIWFPNPPVGYKAMGFVVTDNLEEPRPEELRCVREDLTEACETCDRVLAMDSKLSQDQFQVWNLRPCKRGMLCSGVSVGTFFCSTYLDSDEELEVACLKNTDSSLHAMPNLNQIHALIEHFGPTVFFHPDEVYLPSSVQWFFKNGALLYHEDSENGEPIDYRGSNLPSGGENDSDFWIDLPNDEDARNHLKGGNIESAELYVHVKPALGGTFTDIAMWVFCPFNGPATIKIGLVSIAMNKIGQHVGDWEHFTLRVSNFTGELWQAYFSEHSGGRWVDASDLEFIAGNKPIVYSSKYGHSSYPHPGTYLQGSSKFDIGVRNDAARSKFCIDSSTKYQIVAAEYLGDGVISEPFWLQYMSDWGPTVVYDSRSELDKLIDRLPFFVRFSVENLFDLFPTQLYGEEGPTGPKEKDNWLGDERC</sequence>
<keyword evidence="2" id="KW-1185">Reference proteome</keyword>
<dbReference type="Pfam" id="PF06101">
    <property type="entry name" value="Vps62"/>
    <property type="match status" value="1"/>
</dbReference>
<gene>
    <name evidence="1" type="ORF">Pyn_39621</name>
</gene>
<dbReference type="AlphaFoldDB" id="A0A314Z8S2"/>
<dbReference type="InterPro" id="IPR009291">
    <property type="entry name" value="Vps62"/>
</dbReference>
<name>A0A314Z8S2_PRUYE</name>